<evidence type="ECO:0000313" key="2">
    <source>
        <dbReference type="Proteomes" id="UP001186944"/>
    </source>
</evidence>
<proteinExistence type="predicted"/>
<dbReference type="InterPro" id="IPR016024">
    <property type="entry name" value="ARM-type_fold"/>
</dbReference>
<comment type="caution">
    <text evidence="1">The sequence shown here is derived from an EMBL/GenBank/DDBJ whole genome shotgun (WGS) entry which is preliminary data.</text>
</comment>
<dbReference type="AlphaFoldDB" id="A0AA89BS55"/>
<protein>
    <submittedName>
        <fullName evidence="1">Uncharacterized protein</fullName>
    </submittedName>
</protein>
<dbReference type="SUPFAM" id="SSF48371">
    <property type="entry name" value="ARM repeat"/>
    <property type="match status" value="1"/>
</dbReference>
<sequence>MQEVALKCLAHIATGSNWQKHRIVQEDFTTGRGIRTALDSKPKNESILCNAACLTANLAVSDEDQGGLQELLDRLCDILRSDTQNSDLIVNVVRGIANFSKFQQNSSKLMSVLPVIVFKCIKSSKPYIKLHGMRAIMHLLSHRPNDTAKELVRDGAGELLESMSRLPSLMTTVHSALLDQAPCIVRPM</sequence>
<dbReference type="InterPro" id="IPR011989">
    <property type="entry name" value="ARM-like"/>
</dbReference>
<name>A0AA89BS55_PINIB</name>
<accession>A0AA89BS55</accession>
<dbReference type="Gene3D" id="1.25.10.10">
    <property type="entry name" value="Leucine-rich Repeat Variant"/>
    <property type="match status" value="1"/>
</dbReference>
<reference evidence="1" key="1">
    <citation type="submission" date="2019-08" db="EMBL/GenBank/DDBJ databases">
        <title>The improved chromosome-level genome for the pearl oyster Pinctada fucata martensii using PacBio sequencing and Hi-C.</title>
        <authorList>
            <person name="Zheng Z."/>
        </authorList>
    </citation>
    <scope>NUCLEOTIDE SEQUENCE</scope>
    <source>
        <strain evidence="1">ZZ-2019</strain>
        <tissue evidence="1">Adductor muscle</tissue>
    </source>
</reference>
<keyword evidence="2" id="KW-1185">Reference proteome</keyword>
<organism evidence="1 2">
    <name type="scientific">Pinctada imbricata</name>
    <name type="common">Atlantic pearl-oyster</name>
    <name type="synonym">Pinctada martensii</name>
    <dbReference type="NCBI Taxonomy" id="66713"/>
    <lineage>
        <taxon>Eukaryota</taxon>
        <taxon>Metazoa</taxon>
        <taxon>Spiralia</taxon>
        <taxon>Lophotrochozoa</taxon>
        <taxon>Mollusca</taxon>
        <taxon>Bivalvia</taxon>
        <taxon>Autobranchia</taxon>
        <taxon>Pteriomorphia</taxon>
        <taxon>Pterioida</taxon>
        <taxon>Pterioidea</taxon>
        <taxon>Pteriidae</taxon>
        <taxon>Pinctada</taxon>
    </lineage>
</organism>
<dbReference type="Proteomes" id="UP001186944">
    <property type="component" value="Unassembled WGS sequence"/>
</dbReference>
<evidence type="ECO:0000313" key="1">
    <source>
        <dbReference type="EMBL" id="KAK3092096.1"/>
    </source>
</evidence>
<dbReference type="EMBL" id="VSWD01000010">
    <property type="protein sequence ID" value="KAK3092096.1"/>
    <property type="molecule type" value="Genomic_DNA"/>
</dbReference>
<gene>
    <name evidence="1" type="ORF">FSP39_025145</name>
</gene>